<dbReference type="STRING" id="70667.A0A3P7DAR4"/>
<dbReference type="Proteomes" id="UP000275846">
    <property type="component" value="Unassembled WGS sequence"/>
</dbReference>
<organism evidence="1 2">
    <name type="scientific">Schistocephalus solidus</name>
    <name type="common">Tapeworm</name>
    <dbReference type="NCBI Taxonomy" id="70667"/>
    <lineage>
        <taxon>Eukaryota</taxon>
        <taxon>Metazoa</taxon>
        <taxon>Spiralia</taxon>
        <taxon>Lophotrochozoa</taxon>
        <taxon>Platyhelminthes</taxon>
        <taxon>Cestoda</taxon>
        <taxon>Eucestoda</taxon>
        <taxon>Diphyllobothriidea</taxon>
        <taxon>Diphyllobothriidae</taxon>
        <taxon>Schistocephalus</taxon>
    </lineage>
</organism>
<evidence type="ECO:0000313" key="1">
    <source>
        <dbReference type="EMBL" id="VDM06313.1"/>
    </source>
</evidence>
<dbReference type="AlphaFoldDB" id="A0A3P7DAR4"/>
<name>A0A3P7DAR4_SCHSO</name>
<evidence type="ECO:0008006" key="3">
    <source>
        <dbReference type="Google" id="ProtNLM"/>
    </source>
</evidence>
<gene>
    <name evidence="1" type="ORF">SSLN_LOCUS19927</name>
</gene>
<dbReference type="EMBL" id="UYSU01050529">
    <property type="protein sequence ID" value="VDM06313.1"/>
    <property type="molecule type" value="Genomic_DNA"/>
</dbReference>
<accession>A0A3P7DAR4</accession>
<evidence type="ECO:0000313" key="2">
    <source>
        <dbReference type="Proteomes" id="UP000275846"/>
    </source>
</evidence>
<reference evidence="1 2" key="1">
    <citation type="submission" date="2018-11" db="EMBL/GenBank/DDBJ databases">
        <authorList>
            <consortium name="Pathogen Informatics"/>
        </authorList>
    </citation>
    <scope>NUCLEOTIDE SEQUENCE [LARGE SCALE GENOMIC DNA]</scope>
    <source>
        <strain evidence="1 2">NST_G2</strain>
    </source>
</reference>
<proteinExistence type="predicted"/>
<keyword evidence="2" id="KW-1185">Reference proteome</keyword>
<sequence length="222" mass="24203">MLHLYHDAGVRFIFSGHLHRNGGGLWAPSDGSPTLEVISSSAVGVQLGSDSSGLRVVHVSAERGLTHKYFSFDDLESARLSSTGCRIVVFCTSTYLTSRPAVYRPFSTNATPRGLEFAVPLTTGKHVKPRPTRPVAPVKTDSDFKGESEFRVAAYGISQMIEIARLAPADLIAKDYHNIKLPPDVSSEVLFFSRTAASDPTSHRDILVFRCVPPETLTFCPP</sequence>
<protein>
    <recommendedName>
        <fullName evidence="3">Metallophos domain-containing protein</fullName>
    </recommendedName>
</protein>
<dbReference type="OrthoDB" id="242766at2759"/>